<organism evidence="2 3">
    <name type="scientific">Rhynchospora pubera</name>
    <dbReference type="NCBI Taxonomy" id="906938"/>
    <lineage>
        <taxon>Eukaryota</taxon>
        <taxon>Viridiplantae</taxon>
        <taxon>Streptophyta</taxon>
        <taxon>Embryophyta</taxon>
        <taxon>Tracheophyta</taxon>
        <taxon>Spermatophyta</taxon>
        <taxon>Magnoliopsida</taxon>
        <taxon>Liliopsida</taxon>
        <taxon>Poales</taxon>
        <taxon>Cyperaceae</taxon>
        <taxon>Cyperoideae</taxon>
        <taxon>Rhynchosporeae</taxon>
        <taxon>Rhynchospora</taxon>
    </lineage>
</organism>
<feature type="chain" id="PRO_5043529755" description="Peptidase A1 domain-containing protein" evidence="1">
    <location>
        <begin position="25"/>
        <end position="234"/>
    </location>
</feature>
<accession>A0AAV8DVA4</accession>
<dbReference type="InterPro" id="IPR036758">
    <property type="entry name" value="At5g01610-like"/>
</dbReference>
<evidence type="ECO:0000256" key="1">
    <source>
        <dbReference type="SAM" id="SignalP"/>
    </source>
</evidence>
<dbReference type="InterPro" id="IPR007493">
    <property type="entry name" value="DUF538"/>
</dbReference>
<comment type="caution">
    <text evidence="2">The sequence shown here is derived from an EMBL/GenBank/DDBJ whole genome shotgun (WGS) entry which is preliminary data.</text>
</comment>
<keyword evidence="3" id="KW-1185">Reference proteome</keyword>
<gene>
    <name evidence="2" type="ORF">LUZ62_057362</name>
</gene>
<evidence type="ECO:0000313" key="2">
    <source>
        <dbReference type="EMBL" id="KAJ4773105.1"/>
    </source>
</evidence>
<dbReference type="FunFam" id="2.30.240.10:FF:000002">
    <property type="entry name" value="Uncharacterized protein At3g07460"/>
    <property type="match status" value="1"/>
</dbReference>
<dbReference type="PANTHER" id="PTHR31676:SF110">
    <property type="entry name" value="TRANSMEMBRANE PROTEIN"/>
    <property type="match status" value="1"/>
</dbReference>
<reference evidence="2" key="1">
    <citation type="submission" date="2022-08" db="EMBL/GenBank/DDBJ databases">
        <authorList>
            <person name="Marques A."/>
        </authorList>
    </citation>
    <scope>NUCLEOTIDE SEQUENCE</scope>
    <source>
        <strain evidence="2">RhyPub2mFocal</strain>
        <tissue evidence="2">Leaves</tissue>
    </source>
</reference>
<name>A0AAV8DVA4_9POAL</name>
<dbReference type="Gene3D" id="2.30.240.10">
    <property type="entry name" value="At5g01610-like"/>
    <property type="match status" value="1"/>
</dbReference>
<proteinExistence type="predicted"/>
<keyword evidence="1" id="KW-0732">Signal</keyword>
<protein>
    <recommendedName>
        <fullName evidence="4">Peptidase A1 domain-containing protein</fullName>
    </recommendedName>
</protein>
<evidence type="ECO:0008006" key="4">
    <source>
        <dbReference type="Google" id="ProtNLM"/>
    </source>
</evidence>
<evidence type="ECO:0000313" key="3">
    <source>
        <dbReference type="Proteomes" id="UP001140206"/>
    </source>
</evidence>
<dbReference type="Pfam" id="PF04398">
    <property type="entry name" value="DUF538"/>
    <property type="match status" value="1"/>
</dbReference>
<dbReference type="SUPFAM" id="SSF141562">
    <property type="entry name" value="At5g01610-like"/>
    <property type="match status" value="1"/>
</dbReference>
<feature type="signal peptide" evidence="1">
    <location>
        <begin position="1"/>
        <end position="24"/>
    </location>
</feature>
<dbReference type="PANTHER" id="PTHR31676">
    <property type="entry name" value="T31J12.3 PROTEIN-RELATED"/>
    <property type="match status" value="1"/>
</dbReference>
<sequence>MLSFLSLLLLHIHLLLLLLPSASSLRAASPDPYETLQAHGLPSGLFPKGIANFSISDDGIFVASLNQSCTAKLDNAVKYNTSITGALSYGQIGSISGVAAQDLFLWFPVLGIRVDVPSSGVIYFDVGVVNKRLAVSSFDTPPDCSAETDGENSEDGSEISRVVSLLLQQEGGKGSHCVIAATTGHSSEHSATEIERLSRYNILSHQAGMRFFSPESYPTKFAIMSLKVSIFISM</sequence>
<dbReference type="AlphaFoldDB" id="A0AAV8DVA4"/>
<dbReference type="Proteomes" id="UP001140206">
    <property type="component" value="Chromosome 3"/>
</dbReference>
<dbReference type="EMBL" id="JAMFTS010000003">
    <property type="protein sequence ID" value="KAJ4773105.1"/>
    <property type="molecule type" value="Genomic_DNA"/>
</dbReference>